<dbReference type="AlphaFoldDB" id="A0A834ZK59"/>
<dbReference type="InterPro" id="IPR003441">
    <property type="entry name" value="NAC-dom"/>
</dbReference>
<dbReference type="PROSITE" id="PS51005">
    <property type="entry name" value="NAC"/>
    <property type="match status" value="1"/>
</dbReference>
<dbReference type="Proteomes" id="UP000655225">
    <property type="component" value="Unassembled WGS sequence"/>
</dbReference>
<dbReference type="OMA" id="CFTEAHI"/>
<comment type="caution">
    <text evidence="7">The sequence shown here is derived from an EMBL/GenBank/DDBJ whole genome shotgun (WGS) entry which is preliminary data.</text>
</comment>
<keyword evidence="8" id="KW-1185">Reference proteome</keyword>
<dbReference type="GO" id="GO:0006355">
    <property type="term" value="P:regulation of DNA-templated transcription"/>
    <property type="evidence" value="ECO:0007669"/>
    <property type="project" value="InterPro"/>
</dbReference>
<feature type="domain" description="NAC" evidence="6">
    <location>
        <begin position="49"/>
        <end position="178"/>
    </location>
</feature>
<protein>
    <recommendedName>
        <fullName evidence="6">NAC domain-containing protein</fullName>
    </recommendedName>
</protein>
<evidence type="ECO:0000256" key="3">
    <source>
        <dbReference type="ARBA" id="ARBA00023163"/>
    </source>
</evidence>
<evidence type="ECO:0000256" key="5">
    <source>
        <dbReference type="SAM" id="MobiDB-lite"/>
    </source>
</evidence>
<feature type="compositionally biased region" description="Low complexity" evidence="5">
    <location>
        <begin position="266"/>
        <end position="278"/>
    </location>
</feature>
<dbReference type="GO" id="GO:0003677">
    <property type="term" value="F:DNA binding"/>
    <property type="evidence" value="ECO:0007669"/>
    <property type="project" value="UniProtKB-KW"/>
</dbReference>
<evidence type="ECO:0000313" key="8">
    <source>
        <dbReference type="Proteomes" id="UP000655225"/>
    </source>
</evidence>
<keyword evidence="4" id="KW-0539">Nucleus</keyword>
<feature type="region of interest" description="Disordered" evidence="5">
    <location>
        <begin position="264"/>
        <end position="284"/>
    </location>
</feature>
<feature type="region of interest" description="Disordered" evidence="5">
    <location>
        <begin position="327"/>
        <end position="390"/>
    </location>
</feature>
<keyword evidence="3" id="KW-0804">Transcription</keyword>
<evidence type="ECO:0000256" key="2">
    <source>
        <dbReference type="ARBA" id="ARBA00023125"/>
    </source>
</evidence>
<dbReference type="Gene3D" id="2.170.150.80">
    <property type="entry name" value="NAC domain"/>
    <property type="match status" value="1"/>
</dbReference>
<feature type="compositionally biased region" description="Low complexity" evidence="5">
    <location>
        <begin position="363"/>
        <end position="374"/>
    </location>
</feature>
<evidence type="ECO:0000313" key="7">
    <source>
        <dbReference type="EMBL" id="KAF8405171.1"/>
    </source>
</evidence>
<evidence type="ECO:0000256" key="1">
    <source>
        <dbReference type="ARBA" id="ARBA00023015"/>
    </source>
</evidence>
<reference evidence="7 8" key="1">
    <citation type="submission" date="2020-04" db="EMBL/GenBank/DDBJ databases">
        <title>Plant Genome Project.</title>
        <authorList>
            <person name="Zhang R.-G."/>
        </authorList>
    </citation>
    <scope>NUCLEOTIDE SEQUENCE [LARGE SCALE GENOMIC DNA]</scope>
    <source>
        <strain evidence="7">YNK0</strain>
        <tissue evidence="7">Leaf</tissue>
    </source>
</reference>
<dbReference type="Pfam" id="PF02365">
    <property type="entry name" value="NAM"/>
    <property type="match status" value="1"/>
</dbReference>
<dbReference type="SUPFAM" id="SSF101941">
    <property type="entry name" value="NAC domain"/>
    <property type="match status" value="1"/>
</dbReference>
<accession>A0A834ZK59</accession>
<gene>
    <name evidence="7" type="ORF">HHK36_010070</name>
</gene>
<feature type="compositionally biased region" description="Basic and acidic residues" evidence="5">
    <location>
        <begin position="337"/>
        <end position="346"/>
    </location>
</feature>
<keyword evidence="1" id="KW-0805">Transcription regulation</keyword>
<dbReference type="EMBL" id="JABCRI010000006">
    <property type="protein sequence ID" value="KAF8405171.1"/>
    <property type="molecule type" value="Genomic_DNA"/>
</dbReference>
<dbReference type="PANTHER" id="PTHR31719">
    <property type="entry name" value="NAC TRANSCRIPTION FACTOR 56"/>
    <property type="match status" value="1"/>
</dbReference>
<organism evidence="7 8">
    <name type="scientific">Tetracentron sinense</name>
    <name type="common">Spur-leaf</name>
    <dbReference type="NCBI Taxonomy" id="13715"/>
    <lineage>
        <taxon>Eukaryota</taxon>
        <taxon>Viridiplantae</taxon>
        <taxon>Streptophyta</taxon>
        <taxon>Embryophyta</taxon>
        <taxon>Tracheophyta</taxon>
        <taxon>Spermatophyta</taxon>
        <taxon>Magnoliopsida</taxon>
        <taxon>Trochodendrales</taxon>
        <taxon>Trochodendraceae</taxon>
        <taxon>Tetracentron</taxon>
    </lineage>
</organism>
<evidence type="ECO:0000256" key="4">
    <source>
        <dbReference type="ARBA" id="ARBA00023242"/>
    </source>
</evidence>
<dbReference type="InterPro" id="IPR036093">
    <property type="entry name" value="NAC_dom_sf"/>
</dbReference>
<sequence>MDGRDLVLQPLIAGVSSSETKGLERPRKLGPDFVLLNWVTMHPSAPVPPPVDISFHLTDKELVMCLERMSSGAPVPSNVLTEVNPYDFSPCDLPGNIWYFFNWEEPKATRTGFWEVKGEACSIFANSTITGWKIIHEFIEAPRVKTDWVMHEYRIIQNVVRENSKEKDSSSLGRVFRKGGQSSNHEMQHNLTSAEGKYDRVQNGVENKHNGQSSRSMPQVISRASENGPLAVHERHLLAERPDFPIEDQQEIYDGGDFLELLDLANPESPSSSSENSSCLTMSSDEGFDSLDLLRDLESENNQDMQQNHSNFSISASLKLNQVVIRPASLGSPPGSDKSKLPREETINLNPSPNNKASKREISTSSSQNAVASSKGHGAAMTGERKAAGGRLTKSQKKYWCCFMPF</sequence>
<feature type="compositionally biased region" description="Polar residues" evidence="5">
    <location>
        <begin position="347"/>
        <end position="356"/>
    </location>
</feature>
<evidence type="ECO:0000259" key="6">
    <source>
        <dbReference type="PROSITE" id="PS51005"/>
    </source>
</evidence>
<name>A0A834ZK59_TETSI</name>
<proteinExistence type="predicted"/>
<dbReference type="PANTHER" id="PTHR31719:SF43">
    <property type="entry name" value="NAC TRANSCRIPTION FACTOR 56"/>
    <property type="match status" value="1"/>
</dbReference>
<dbReference type="OrthoDB" id="1625833at2759"/>
<keyword evidence="2" id="KW-0238">DNA-binding</keyword>